<organism evidence="2 3">
    <name type="scientific">Cordyceps javanica</name>
    <dbReference type="NCBI Taxonomy" id="43265"/>
    <lineage>
        <taxon>Eukaryota</taxon>
        <taxon>Fungi</taxon>
        <taxon>Dikarya</taxon>
        <taxon>Ascomycota</taxon>
        <taxon>Pezizomycotina</taxon>
        <taxon>Sordariomycetes</taxon>
        <taxon>Hypocreomycetidae</taxon>
        <taxon>Hypocreales</taxon>
        <taxon>Cordycipitaceae</taxon>
        <taxon>Cordyceps</taxon>
    </lineage>
</organism>
<dbReference type="PANTHER" id="PTHR45657:SF3">
    <property type="entry name" value="TRANSPORTER, PUTATIVE (AFU_ORTHOLOGUE AFUA_5G09260)-RELATED"/>
    <property type="match status" value="1"/>
</dbReference>
<accession>A0A545VGV1</accession>
<feature type="domain" description="CRAL-TRIO" evidence="1">
    <location>
        <begin position="100"/>
        <end position="294"/>
    </location>
</feature>
<dbReference type="SUPFAM" id="SSF52087">
    <property type="entry name" value="CRAL/TRIO domain"/>
    <property type="match status" value="1"/>
</dbReference>
<dbReference type="Pfam" id="PF03765">
    <property type="entry name" value="CRAL_TRIO_N"/>
    <property type="match status" value="1"/>
</dbReference>
<name>A0A545VGV1_9HYPO</name>
<keyword evidence="3" id="KW-1185">Reference proteome</keyword>
<dbReference type="CDD" id="cd00170">
    <property type="entry name" value="SEC14"/>
    <property type="match status" value="1"/>
</dbReference>
<dbReference type="SUPFAM" id="SSF46938">
    <property type="entry name" value="CRAL/TRIO N-terminal domain"/>
    <property type="match status" value="1"/>
</dbReference>
<evidence type="ECO:0000313" key="2">
    <source>
        <dbReference type="EMBL" id="TQW00958.1"/>
    </source>
</evidence>
<dbReference type="InterPro" id="IPR001251">
    <property type="entry name" value="CRAL-TRIO_dom"/>
</dbReference>
<comment type="caution">
    <text evidence="2">The sequence shown here is derived from an EMBL/GenBank/DDBJ whole genome shotgun (WGS) entry which is preliminary data.</text>
</comment>
<reference evidence="2 3" key="1">
    <citation type="journal article" date="2019" name="Appl. Microbiol. Biotechnol.">
        <title>Genome sequence of Isaria javanica and comparative genome analysis insights into family S53 peptidase evolution in fungal entomopathogens.</title>
        <authorList>
            <person name="Lin R."/>
            <person name="Zhang X."/>
            <person name="Xin B."/>
            <person name="Zou M."/>
            <person name="Gao Y."/>
            <person name="Qin F."/>
            <person name="Hu Q."/>
            <person name="Xie B."/>
            <person name="Cheng X."/>
        </authorList>
    </citation>
    <scope>NUCLEOTIDE SEQUENCE [LARGE SCALE GENOMIC DNA]</scope>
    <source>
        <strain evidence="2 3">IJ1G</strain>
    </source>
</reference>
<dbReference type="Proteomes" id="UP000315783">
    <property type="component" value="Unassembled WGS sequence"/>
</dbReference>
<evidence type="ECO:0000313" key="3">
    <source>
        <dbReference type="Proteomes" id="UP000315783"/>
    </source>
</evidence>
<dbReference type="InterPro" id="IPR051026">
    <property type="entry name" value="PI/PC_transfer"/>
</dbReference>
<dbReference type="SMART" id="SM00516">
    <property type="entry name" value="SEC14"/>
    <property type="match status" value="1"/>
</dbReference>
<sequence>MAPTSNAGVKDDPVSHYLAGHYGALTAQQQEALDRFKNVLSERGYPGEVTSNPSQDIKLLRFLRARRWDAEAAYTQFHETETWRRANDIDVLYETIDSKAYKELRSLYPQWTGRRDRVGAPVYVWAPQTLNGQAVAASEKLAAKPGFSMAKSDGKTSASLICFAALYENLLRFTQPLSTQLPDRKHAAVPITLSTYIMDVSGISVLQFWSLKSHIHTLAYLASAYYPETLGTIFIVGAPPFFSTVFGWIKGWLDPVTVSKIRIVGRDDVFSALEEVVEKGNIPKKYGGDLDYTFGQAPVLDSAVKDTVRWNGDHSNFPLEPLVWEPVEGSTAQVACLRH</sequence>
<dbReference type="PROSITE" id="PS50191">
    <property type="entry name" value="CRAL_TRIO"/>
    <property type="match status" value="1"/>
</dbReference>
<dbReference type="PANTHER" id="PTHR45657">
    <property type="entry name" value="CRAL-TRIO DOMAIN-CONTAINING PROTEIN YKL091C-RELATED"/>
    <property type="match status" value="1"/>
</dbReference>
<evidence type="ECO:0000259" key="1">
    <source>
        <dbReference type="PROSITE" id="PS50191"/>
    </source>
</evidence>
<dbReference type="Gene3D" id="3.40.525.10">
    <property type="entry name" value="CRAL-TRIO lipid binding domain"/>
    <property type="match status" value="1"/>
</dbReference>
<dbReference type="AlphaFoldDB" id="A0A545VGV1"/>
<dbReference type="Pfam" id="PF00650">
    <property type="entry name" value="CRAL_TRIO"/>
    <property type="match status" value="1"/>
</dbReference>
<proteinExistence type="predicted"/>
<dbReference type="SMART" id="SM01100">
    <property type="entry name" value="CRAL_TRIO_N"/>
    <property type="match status" value="1"/>
</dbReference>
<dbReference type="InterPro" id="IPR011074">
    <property type="entry name" value="CRAL/TRIO_N_dom"/>
</dbReference>
<protein>
    <submittedName>
        <fullName evidence="2">Cellular retinaldehyde-binding protein</fullName>
    </submittedName>
</protein>
<dbReference type="InterPro" id="IPR036273">
    <property type="entry name" value="CRAL/TRIO_N_dom_sf"/>
</dbReference>
<dbReference type="InterPro" id="IPR036865">
    <property type="entry name" value="CRAL-TRIO_dom_sf"/>
</dbReference>
<dbReference type="EMBL" id="SPUK01000001">
    <property type="protein sequence ID" value="TQW00958.1"/>
    <property type="molecule type" value="Genomic_DNA"/>
</dbReference>
<dbReference type="STRING" id="43265.A0A545VGV1"/>
<gene>
    <name evidence="2" type="ORF">IF1G_00889</name>
</gene>
<dbReference type="Gene3D" id="1.10.8.20">
    <property type="entry name" value="N-terminal domain of phosphatidylinositol transfer protein sec14p"/>
    <property type="match status" value="1"/>
</dbReference>